<dbReference type="InterPro" id="IPR020904">
    <property type="entry name" value="Sc_DH/Rdtase_CS"/>
</dbReference>
<evidence type="ECO:0000256" key="1">
    <source>
        <dbReference type="ARBA" id="ARBA00006484"/>
    </source>
</evidence>
<dbReference type="PANTHER" id="PTHR42760">
    <property type="entry name" value="SHORT-CHAIN DEHYDROGENASES/REDUCTASES FAMILY MEMBER"/>
    <property type="match status" value="1"/>
</dbReference>
<gene>
    <name evidence="2" type="ORF">AACH06_06945</name>
</gene>
<keyword evidence="3" id="KW-1185">Reference proteome</keyword>
<proteinExistence type="inferred from homology"/>
<sequence length="249" mass="25638">MAERNLLVTGASRGIGAAVAVRAAEAGWDVAVHCRHERDSAERVAAAVRALGRRAIVVQADVADESQIVAMFAAVDAGLGRLHGLVNNAGVVDVAARVEEMTAERLSRMWAINLSGSVLCAREAIRRMGRSHGGPGGAIVNLSSAAARVGSPGLYLDYSMSKAAIDHFTTGLAREVAADGLRVNAVRPGIIDTDIHATSGHAGRLAAATPLIPMARLGTADEVAHAVVWLLSDAAAYVTGALLDVSGGR</sequence>
<reference evidence="2 3" key="1">
    <citation type="submission" date="2024-04" db="EMBL/GenBank/DDBJ databases">
        <title>Novel species of the genus Ideonella isolated from streams.</title>
        <authorList>
            <person name="Lu H."/>
        </authorList>
    </citation>
    <scope>NUCLEOTIDE SEQUENCE [LARGE SCALE GENOMIC DNA]</scope>
    <source>
        <strain evidence="2 3">DXS29W</strain>
    </source>
</reference>
<dbReference type="EMBL" id="JBBUTG010000003">
    <property type="protein sequence ID" value="MEK8030559.1"/>
    <property type="molecule type" value="Genomic_DNA"/>
</dbReference>
<dbReference type="PRINTS" id="PR00080">
    <property type="entry name" value="SDRFAMILY"/>
</dbReference>
<dbReference type="SUPFAM" id="SSF51735">
    <property type="entry name" value="NAD(P)-binding Rossmann-fold domains"/>
    <property type="match status" value="1"/>
</dbReference>
<dbReference type="PANTHER" id="PTHR42760:SF40">
    <property type="entry name" value="3-OXOACYL-[ACYL-CARRIER-PROTEIN] REDUCTASE, CHLOROPLASTIC"/>
    <property type="match status" value="1"/>
</dbReference>
<protein>
    <submittedName>
        <fullName evidence="2">SDR family oxidoreductase</fullName>
    </submittedName>
</protein>
<dbReference type="RefSeq" id="WP_341424921.1">
    <property type="nucleotide sequence ID" value="NZ_JBBUTG010000003.1"/>
</dbReference>
<comment type="similarity">
    <text evidence="1">Belongs to the short-chain dehydrogenases/reductases (SDR) family.</text>
</comment>
<name>A0ABU9BLB6_9BURK</name>
<dbReference type="Proteomes" id="UP001371218">
    <property type="component" value="Unassembled WGS sequence"/>
</dbReference>
<dbReference type="Pfam" id="PF13561">
    <property type="entry name" value="adh_short_C2"/>
    <property type="match status" value="1"/>
</dbReference>
<evidence type="ECO:0000313" key="2">
    <source>
        <dbReference type="EMBL" id="MEK8030559.1"/>
    </source>
</evidence>
<accession>A0ABU9BLB6</accession>
<dbReference type="InterPro" id="IPR036291">
    <property type="entry name" value="NAD(P)-bd_dom_sf"/>
</dbReference>
<organism evidence="2 3">
    <name type="scientific">Ideonella lacteola</name>
    <dbReference type="NCBI Taxonomy" id="2984193"/>
    <lineage>
        <taxon>Bacteria</taxon>
        <taxon>Pseudomonadati</taxon>
        <taxon>Pseudomonadota</taxon>
        <taxon>Betaproteobacteria</taxon>
        <taxon>Burkholderiales</taxon>
        <taxon>Sphaerotilaceae</taxon>
        <taxon>Ideonella</taxon>
    </lineage>
</organism>
<dbReference type="Gene3D" id="3.40.50.720">
    <property type="entry name" value="NAD(P)-binding Rossmann-like Domain"/>
    <property type="match status" value="1"/>
</dbReference>
<comment type="caution">
    <text evidence="2">The sequence shown here is derived from an EMBL/GenBank/DDBJ whole genome shotgun (WGS) entry which is preliminary data.</text>
</comment>
<dbReference type="CDD" id="cd05233">
    <property type="entry name" value="SDR_c"/>
    <property type="match status" value="1"/>
</dbReference>
<dbReference type="PRINTS" id="PR00081">
    <property type="entry name" value="GDHRDH"/>
</dbReference>
<dbReference type="PROSITE" id="PS00061">
    <property type="entry name" value="ADH_SHORT"/>
    <property type="match status" value="1"/>
</dbReference>
<evidence type="ECO:0000313" key="3">
    <source>
        <dbReference type="Proteomes" id="UP001371218"/>
    </source>
</evidence>
<dbReference type="InterPro" id="IPR002347">
    <property type="entry name" value="SDR_fam"/>
</dbReference>